<feature type="transmembrane region" description="Helical" evidence="2">
    <location>
        <begin position="72"/>
        <end position="94"/>
    </location>
</feature>
<organism evidence="3 4">
    <name type="scientific">Allacma fusca</name>
    <dbReference type="NCBI Taxonomy" id="39272"/>
    <lineage>
        <taxon>Eukaryota</taxon>
        <taxon>Metazoa</taxon>
        <taxon>Ecdysozoa</taxon>
        <taxon>Arthropoda</taxon>
        <taxon>Hexapoda</taxon>
        <taxon>Collembola</taxon>
        <taxon>Symphypleona</taxon>
        <taxon>Sminthuridae</taxon>
        <taxon>Allacma</taxon>
    </lineage>
</organism>
<reference evidence="3" key="1">
    <citation type="submission" date="2021-06" db="EMBL/GenBank/DDBJ databases">
        <authorList>
            <person name="Hodson N. C."/>
            <person name="Mongue J. A."/>
            <person name="Jaron S. K."/>
        </authorList>
    </citation>
    <scope>NUCLEOTIDE SEQUENCE</scope>
</reference>
<feature type="transmembrane region" description="Helical" evidence="2">
    <location>
        <begin position="38"/>
        <end position="60"/>
    </location>
</feature>
<evidence type="ECO:0000256" key="1">
    <source>
        <dbReference type="SAM" id="MobiDB-lite"/>
    </source>
</evidence>
<feature type="transmembrane region" description="Helical" evidence="2">
    <location>
        <begin position="157"/>
        <end position="178"/>
    </location>
</feature>
<keyword evidence="2" id="KW-1133">Transmembrane helix</keyword>
<keyword evidence="2" id="KW-0812">Transmembrane</keyword>
<sequence>MELCSTENFEQPLHSADQEKQTSGKQTFEWRKYSLQDLLLIFLPFIVLDIIFLTGLIFLLEPRKIYHLYSVLDLKYDSIVALAAFTTLEVVLTVLMAPSYYFVVLIYLSSLQLIFASLEQEADSLRKMRKLSTGRLLTSVKLCKCLQILTNLVNDGLAYLCFLYKCISMTGATIYPVLGFMILEKFPVNAIVFINLGVEIAIGFVIVFDKAFRIPAKMERLKQTIVTATDRLTFKHAQAAI</sequence>
<protein>
    <submittedName>
        <fullName evidence="3">Uncharacterized protein</fullName>
    </submittedName>
</protein>
<evidence type="ECO:0000313" key="3">
    <source>
        <dbReference type="EMBL" id="CAG7719911.1"/>
    </source>
</evidence>
<accession>A0A8J2NNN2</accession>
<gene>
    <name evidence="3" type="ORF">AFUS01_LOCUS9210</name>
</gene>
<feature type="region of interest" description="Disordered" evidence="1">
    <location>
        <begin position="1"/>
        <end position="20"/>
    </location>
</feature>
<comment type="caution">
    <text evidence="3">The sequence shown here is derived from an EMBL/GenBank/DDBJ whole genome shotgun (WGS) entry which is preliminary data.</text>
</comment>
<feature type="transmembrane region" description="Helical" evidence="2">
    <location>
        <begin position="190"/>
        <end position="212"/>
    </location>
</feature>
<dbReference type="AlphaFoldDB" id="A0A8J2NNN2"/>
<keyword evidence="4" id="KW-1185">Reference proteome</keyword>
<keyword evidence="2" id="KW-0472">Membrane</keyword>
<feature type="non-terminal residue" evidence="3">
    <location>
        <position position="241"/>
    </location>
</feature>
<proteinExistence type="predicted"/>
<name>A0A8J2NNN2_9HEXA</name>
<dbReference type="EMBL" id="CAJVCH010065647">
    <property type="protein sequence ID" value="CAG7719911.1"/>
    <property type="molecule type" value="Genomic_DNA"/>
</dbReference>
<evidence type="ECO:0000313" key="4">
    <source>
        <dbReference type="Proteomes" id="UP000708208"/>
    </source>
</evidence>
<dbReference type="Proteomes" id="UP000708208">
    <property type="component" value="Unassembled WGS sequence"/>
</dbReference>
<feature type="non-terminal residue" evidence="3">
    <location>
        <position position="1"/>
    </location>
</feature>
<evidence type="ECO:0000256" key="2">
    <source>
        <dbReference type="SAM" id="Phobius"/>
    </source>
</evidence>